<comment type="caution">
    <text evidence="2">The sequence shown here is derived from an EMBL/GenBank/DDBJ whole genome shotgun (WGS) entry which is preliminary data.</text>
</comment>
<reference evidence="2" key="1">
    <citation type="submission" date="2015-05" db="EMBL/GenBank/DDBJ databases">
        <title>Permanent draft genome of Rhodopirellula islandicus K833.</title>
        <authorList>
            <person name="Kizina J."/>
            <person name="Richter M."/>
            <person name="Glockner F.O."/>
            <person name="Harder J."/>
        </authorList>
    </citation>
    <scope>NUCLEOTIDE SEQUENCE [LARGE SCALE GENOMIC DNA]</scope>
    <source>
        <strain evidence="2">K833</strain>
    </source>
</reference>
<dbReference type="EMBL" id="LECT01000016">
    <property type="protein sequence ID" value="KLU06142.1"/>
    <property type="molecule type" value="Genomic_DNA"/>
</dbReference>
<dbReference type="AlphaFoldDB" id="A0A0J1BHY2"/>
<evidence type="ECO:0000313" key="2">
    <source>
        <dbReference type="EMBL" id="KLU06142.1"/>
    </source>
</evidence>
<keyword evidence="3" id="KW-1185">Reference proteome</keyword>
<feature type="region of interest" description="Disordered" evidence="1">
    <location>
        <begin position="1"/>
        <end position="39"/>
    </location>
</feature>
<gene>
    <name evidence="2" type="ORF">RISK_001993</name>
</gene>
<organism evidence="2 3">
    <name type="scientific">Rhodopirellula islandica</name>
    <dbReference type="NCBI Taxonomy" id="595434"/>
    <lineage>
        <taxon>Bacteria</taxon>
        <taxon>Pseudomonadati</taxon>
        <taxon>Planctomycetota</taxon>
        <taxon>Planctomycetia</taxon>
        <taxon>Pirellulales</taxon>
        <taxon>Pirellulaceae</taxon>
        <taxon>Rhodopirellula</taxon>
    </lineage>
</organism>
<proteinExistence type="predicted"/>
<name>A0A0J1BHY2_RHOIS</name>
<evidence type="ECO:0000256" key="1">
    <source>
        <dbReference type="SAM" id="MobiDB-lite"/>
    </source>
</evidence>
<sequence length="39" mass="4242">MLPIDPAIRPEIGSGTNNPTNATKKHPGSASQIKREDWL</sequence>
<accession>A0A0J1BHY2</accession>
<protein>
    <submittedName>
        <fullName evidence="2">Uncharacterized protein</fullName>
    </submittedName>
</protein>
<evidence type="ECO:0000313" key="3">
    <source>
        <dbReference type="Proteomes" id="UP000036367"/>
    </source>
</evidence>
<dbReference type="Proteomes" id="UP000036367">
    <property type="component" value="Unassembled WGS sequence"/>
</dbReference>